<evidence type="ECO:0000313" key="1">
    <source>
        <dbReference type="EMBL" id="SEQ49849.1"/>
    </source>
</evidence>
<protein>
    <submittedName>
        <fullName evidence="1">Probable selenium-dependent hydroxylase accessory protein YqeC</fullName>
    </submittedName>
</protein>
<name>A0A1H9GII6_9EURY</name>
<gene>
    <name evidence="1" type="ORF">SAMN04489841_1894</name>
</gene>
<dbReference type="EMBL" id="FOFD01000002">
    <property type="protein sequence ID" value="SEQ49849.1"/>
    <property type="molecule type" value="Genomic_DNA"/>
</dbReference>
<keyword evidence="2" id="KW-1185">Reference proteome</keyword>
<dbReference type="RefSeq" id="WP_090616783.1">
    <property type="nucleotide sequence ID" value="NZ_FOFD01000002.1"/>
</dbReference>
<dbReference type="AlphaFoldDB" id="A0A1H9GII6"/>
<organism evidence="1 2">
    <name type="scientific">Natrinema salaciae</name>
    <dbReference type="NCBI Taxonomy" id="1186196"/>
    <lineage>
        <taxon>Archaea</taxon>
        <taxon>Methanobacteriati</taxon>
        <taxon>Methanobacteriota</taxon>
        <taxon>Stenosarchaea group</taxon>
        <taxon>Halobacteria</taxon>
        <taxon>Halobacteriales</taxon>
        <taxon>Natrialbaceae</taxon>
        <taxon>Natrinema</taxon>
    </lineage>
</organism>
<proteinExistence type="predicted"/>
<dbReference type="STRING" id="1186196.SAMN04489841_1894"/>
<accession>A0A1H9GII6</accession>
<dbReference type="InterPro" id="IPR017587">
    <property type="entry name" value="YqeC"/>
</dbReference>
<dbReference type="Pfam" id="PF19842">
    <property type="entry name" value="YqeC"/>
    <property type="match status" value="1"/>
</dbReference>
<evidence type="ECO:0000313" key="2">
    <source>
        <dbReference type="Proteomes" id="UP000199114"/>
    </source>
</evidence>
<dbReference type="Proteomes" id="UP000199114">
    <property type="component" value="Unassembled WGS sequence"/>
</dbReference>
<dbReference type="OrthoDB" id="291404at2157"/>
<sequence length="249" mass="26572">MDTLEALRADSGVVAVVGAGGKKTTLYALAARAARDRSLRAVVTATVRIPIFDRRVEEVVVTEDPVAALERAAAWPVGVVPEREGEDRYVGYETDVIDELAAADAADLVLVKADGARTRAFKAPNEREPQLPRCVDTVIPIASVEVVGTPLSAERVHRPERVAAITGLDGGDTIRPVDVARVLASDRGGLKDVPDGATVVPLLNKVDDAERRAVAEEIATELLERAPSVPRVVLARMIADEPVVDVLER</sequence>
<dbReference type="NCBIfam" id="TIGR03172">
    <property type="entry name" value="selenium cofactor biosynthesis protein YqeC"/>
    <property type="match status" value="1"/>
</dbReference>
<reference evidence="2" key="1">
    <citation type="submission" date="2016-10" db="EMBL/GenBank/DDBJ databases">
        <authorList>
            <person name="Varghese N."/>
            <person name="Submissions S."/>
        </authorList>
    </citation>
    <scope>NUCLEOTIDE SEQUENCE [LARGE SCALE GENOMIC DNA]</scope>
    <source>
        <strain evidence="2">DSM 25055</strain>
    </source>
</reference>